<feature type="transmembrane region" description="Helical" evidence="8">
    <location>
        <begin position="83"/>
        <end position="103"/>
    </location>
</feature>
<comment type="subcellular location">
    <subcellularLocation>
        <location evidence="1">Cell membrane</location>
        <topology evidence="1">Multi-pass membrane protein</topology>
    </subcellularLocation>
</comment>
<comment type="caution">
    <text evidence="10">The sequence shown here is derived from an EMBL/GenBank/DDBJ whole genome shotgun (WGS) entry which is preliminary data.</text>
</comment>
<dbReference type="InterPro" id="IPR050297">
    <property type="entry name" value="LipidA_mod_glycosyltrf_83"/>
</dbReference>
<evidence type="ECO:0000256" key="5">
    <source>
        <dbReference type="ARBA" id="ARBA00022692"/>
    </source>
</evidence>
<evidence type="ECO:0000313" key="10">
    <source>
        <dbReference type="EMBL" id="MFD0762584.1"/>
    </source>
</evidence>
<keyword evidence="5 8" id="KW-0812">Transmembrane</keyword>
<dbReference type="PANTHER" id="PTHR33908:SF3">
    <property type="entry name" value="UNDECAPRENYL PHOSPHATE-ALPHA-4-AMINO-4-DEOXY-L-ARABINOSE ARABINOSYL TRANSFERASE"/>
    <property type="match status" value="1"/>
</dbReference>
<accession>A0ABW2ZBX9</accession>
<evidence type="ECO:0000256" key="7">
    <source>
        <dbReference type="ARBA" id="ARBA00023136"/>
    </source>
</evidence>
<keyword evidence="7 8" id="KW-0472">Membrane</keyword>
<dbReference type="InterPro" id="IPR038731">
    <property type="entry name" value="RgtA/B/C-like"/>
</dbReference>
<dbReference type="EMBL" id="JBHTIC010000008">
    <property type="protein sequence ID" value="MFD0762584.1"/>
    <property type="molecule type" value="Genomic_DNA"/>
</dbReference>
<feature type="transmembrane region" description="Helical" evidence="8">
    <location>
        <begin position="285"/>
        <end position="303"/>
    </location>
</feature>
<evidence type="ECO:0000256" key="2">
    <source>
        <dbReference type="ARBA" id="ARBA00022475"/>
    </source>
</evidence>
<evidence type="ECO:0000259" key="9">
    <source>
        <dbReference type="Pfam" id="PF13231"/>
    </source>
</evidence>
<evidence type="ECO:0000256" key="4">
    <source>
        <dbReference type="ARBA" id="ARBA00022679"/>
    </source>
</evidence>
<evidence type="ECO:0000256" key="3">
    <source>
        <dbReference type="ARBA" id="ARBA00022676"/>
    </source>
</evidence>
<feature type="transmembrane region" description="Helical" evidence="8">
    <location>
        <begin position="251"/>
        <end position="273"/>
    </location>
</feature>
<feature type="transmembrane region" description="Helical" evidence="8">
    <location>
        <begin position="398"/>
        <end position="416"/>
    </location>
</feature>
<evidence type="ECO:0000256" key="6">
    <source>
        <dbReference type="ARBA" id="ARBA00022989"/>
    </source>
</evidence>
<reference evidence="11" key="1">
    <citation type="journal article" date="2019" name="Int. J. Syst. Evol. Microbiol.">
        <title>The Global Catalogue of Microorganisms (GCM) 10K type strain sequencing project: providing services to taxonomists for standard genome sequencing and annotation.</title>
        <authorList>
            <consortium name="The Broad Institute Genomics Platform"/>
            <consortium name="The Broad Institute Genome Sequencing Center for Infectious Disease"/>
            <person name="Wu L."/>
            <person name="Ma J."/>
        </authorList>
    </citation>
    <scope>NUCLEOTIDE SEQUENCE [LARGE SCALE GENOMIC DNA]</scope>
    <source>
        <strain evidence="11">CCUG 60022</strain>
    </source>
</reference>
<dbReference type="RefSeq" id="WP_386782949.1">
    <property type="nucleotide sequence ID" value="NZ_JBHTIC010000008.1"/>
</dbReference>
<keyword evidence="6 8" id="KW-1133">Transmembrane helix</keyword>
<keyword evidence="11" id="KW-1185">Reference proteome</keyword>
<dbReference type="EC" id="2.4.-.-" evidence="10"/>
<proteinExistence type="predicted"/>
<feature type="transmembrane region" description="Helical" evidence="8">
    <location>
        <begin position="162"/>
        <end position="186"/>
    </location>
</feature>
<dbReference type="GO" id="GO:0016757">
    <property type="term" value="F:glycosyltransferase activity"/>
    <property type="evidence" value="ECO:0007669"/>
    <property type="project" value="UniProtKB-KW"/>
</dbReference>
<keyword evidence="4 10" id="KW-0808">Transferase</keyword>
<feature type="transmembrane region" description="Helical" evidence="8">
    <location>
        <begin position="309"/>
        <end position="328"/>
    </location>
</feature>
<protein>
    <submittedName>
        <fullName evidence="10">ArnT family glycosyltransferase</fullName>
        <ecNumber evidence="10">2.4.-.-</ecNumber>
    </submittedName>
</protein>
<feature type="transmembrane region" description="Helical" evidence="8">
    <location>
        <begin position="109"/>
        <end position="127"/>
    </location>
</feature>
<keyword evidence="2" id="KW-1003">Cell membrane</keyword>
<dbReference type="Pfam" id="PF13231">
    <property type="entry name" value="PMT_2"/>
    <property type="match status" value="1"/>
</dbReference>
<keyword evidence="3 10" id="KW-0328">Glycosyltransferase</keyword>
<feature type="transmembrane region" description="Helical" evidence="8">
    <location>
        <begin position="198"/>
        <end position="222"/>
    </location>
</feature>
<dbReference type="Proteomes" id="UP001597032">
    <property type="component" value="Unassembled WGS sequence"/>
</dbReference>
<name>A0ABW2ZBX9_9FLAO</name>
<evidence type="ECO:0000256" key="1">
    <source>
        <dbReference type="ARBA" id="ARBA00004651"/>
    </source>
</evidence>
<feature type="domain" description="Glycosyltransferase RgtA/B/C/D-like" evidence="9">
    <location>
        <begin position="58"/>
        <end position="216"/>
    </location>
</feature>
<gene>
    <name evidence="10" type="ORF">ACFQZW_10860</name>
</gene>
<organism evidence="10 11">
    <name type="scientific">Lutibacter aestuarii</name>
    <dbReference type="NCBI Taxonomy" id="861111"/>
    <lineage>
        <taxon>Bacteria</taxon>
        <taxon>Pseudomonadati</taxon>
        <taxon>Bacteroidota</taxon>
        <taxon>Flavobacteriia</taxon>
        <taxon>Flavobacteriales</taxon>
        <taxon>Flavobacteriaceae</taxon>
        <taxon>Lutibacter</taxon>
    </lineage>
</organism>
<sequence length="542" mass="63157">MKHKLYIFLSIVFVILIFKLGSWGLTFSSEARYAEIAKEMFVKGDFINPVLLGIKHLHKPPVTYYLTALGYQLFGINEFGARFFMQVALVLQLLFVFKITLLLYKKEKIAFAATLIYFSFPIVIIAVRNVTTDAYLTTFILGSIYFWLQYREQSKPYFLYLFYLFLGLIFETKGPVGFIVPLTFIITHKIVHKSKIEISIHQILGFLLFLVVSLSWYLAVIYKNEGLLDYFLNTQIVERISKNKFNREKPIWYYLVLIPLVGLPWVFYLILYFKKNFKIIITKKSTDFILLVTFSVLFIILSLSTSKLILYILPLYFILAIFSAKYLSTSSKKGIQNLSILFLILIGLICTSLVIISIIKSDGIEINLSISLILFTTSVIISLLIYKKISPKNYLKPTYLAVIFIGTIIISSNHIFTENELKINSVKPIVNFIKETHKQEHEILVYNYLLPSLSFYLGNNITTINHGKYTTQREVQFETNELWKKHLINYFDPIDRARLLNFTSKDSIFLIKRKKDILPDTLLTLKNNLKHQKDFGKFEVFY</sequence>
<feature type="transmembrane region" description="Helical" evidence="8">
    <location>
        <begin position="366"/>
        <end position="386"/>
    </location>
</feature>
<evidence type="ECO:0000313" key="11">
    <source>
        <dbReference type="Proteomes" id="UP001597032"/>
    </source>
</evidence>
<dbReference type="PANTHER" id="PTHR33908">
    <property type="entry name" value="MANNOSYLTRANSFERASE YKCB-RELATED"/>
    <property type="match status" value="1"/>
</dbReference>
<feature type="transmembrane region" description="Helical" evidence="8">
    <location>
        <begin position="6"/>
        <end position="25"/>
    </location>
</feature>
<evidence type="ECO:0000256" key="8">
    <source>
        <dbReference type="SAM" id="Phobius"/>
    </source>
</evidence>
<feature type="transmembrane region" description="Helical" evidence="8">
    <location>
        <begin position="340"/>
        <end position="360"/>
    </location>
</feature>